<dbReference type="PIRSF" id="PIRSF006250">
    <property type="entry name" value="NadC_ModD"/>
    <property type="match status" value="1"/>
</dbReference>
<keyword evidence="8 12" id="KW-0808">Transferase</keyword>
<evidence type="ECO:0000256" key="11">
    <source>
        <dbReference type="ARBA" id="ARBA00069173"/>
    </source>
</evidence>
<dbReference type="Gene3D" id="3.20.20.70">
    <property type="entry name" value="Aldolase class I"/>
    <property type="match status" value="1"/>
</dbReference>
<dbReference type="InterPro" id="IPR037128">
    <property type="entry name" value="Quinolinate_PRibosylTase_N_sf"/>
</dbReference>
<dbReference type="InterPro" id="IPR013785">
    <property type="entry name" value="Aldolase_TIM"/>
</dbReference>
<comment type="pathway">
    <text evidence="2">Cofactor biosynthesis; NAD(+) biosynthesis; nicotinate D-ribonucleotide from quinolinate: step 1/1.</text>
</comment>
<dbReference type="SUPFAM" id="SSF54675">
    <property type="entry name" value="Nicotinate/Quinolinate PRTase N-terminal domain-like"/>
    <property type="match status" value="1"/>
</dbReference>
<evidence type="ECO:0000256" key="4">
    <source>
        <dbReference type="ARBA" id="ARBA00011218"/>
    </source>
</evidence>
<evidence type="ECO:0000256" key="10">
    <source>
        <dbReference type="ARBA" id="ARBA00047445"/>
    </source>
</evidence>
<sequence>MNHIRLQDMLKDFLNEDIGQGDLSSELLFPVTQQGTLRIVAKDTGIFCGAIIIEQTFRLLDATAHVAMKVRDGESVKQGDEIAVITGAIHALLKGERTMLNLIQRMCAISTATYHANQLIQHTSTKVCDTRKTMPGLRMLDKYAVRVGGGLNHRSGLYDAVMLKDNHIAFAGGITQAVTTIKSNLGHMSKIEVEIETLQQLQEAIRSNVDVIMFDNCTPQQIKDWLPLVPPHIVTEASGGITVDNLISYAETGVSLISLGELTHSVKAFDLSACVSWKGE</sequence>
<feature type="domain" description="Quinolinate phosphoribosyl transferase N-terminal" evidence="14">
    <location>
        <begin position="22"/>
        <end position="107"/>
    </location>
</feature>
<proteinExistence type="inferred from homology"/>
<evidence type="ECO:0000256" key="5">
    <source>
        <dbReference type="ARBA" id="ARBA00011944"/>
    </source>
</evidence>
<dbReference type="RefSeq" id="WP_188615432.1">
    <property type="nucleotide sequence ID" value="NZ_BMJT01000009.1"/>
</dbReference>
<evidence type="ECO:0000259" key="14">
    <source>
        <dbReference type="Pfam" id="PF02749"/>
    </source>
</evidence>
<dbReference type="FunFam" id="3.90.1170.20:FF:000001">
    <property type="entry name" value="Nicotinate-nucleotide diphosphorylase (Carboxylating)"/>
    <property type="match status" value="1"/>
</dbReference>
<comment type="subunit">
    <text evidence="4">Hexamer formed by 3 homodimers.</text>
</comment>
<evidence type="ECO:0000313" key="16">
    <source>
        <dbReference type="Proteomes" id="UP000616608"/>
    </source>
</evidence>
<reference evidence="15" key="1">
    <citation type="journal article" date="2014" name="Int. J. Syst. Evol. Microbiol.">
        <title>Complete genome sequence of Corynebacterium casei LMG S-19264T (=DSM 44701T), isolated from a smear-ripened cheese.</title>
        <authorList>
            <consortium name="US DOE Joint Genome Institute (JGI-PGF)"/>
            <person name="Walter F."/>
            <person name="Albersmeier A."/>
            <person name="Kalinowski J."/>
            <person name="Ruckert C."/>
        </authorList>
    </citation>
    <scope>NUCLEOTIDE SEQUENCE</scope>
    <source>
        <strain evidence="15">CGMCC 1.15760</strain>
    </source>
</reference>
<keyword evidence="16" id="KW-1185">Reference proteome</keyword>
<gene>
    <name evidence="15" type="primary">nadC</name>
    <name evidence="15" type="ORF">GCM10007425_25320</name>
</gene>
<dbReference type="InterPro" id="IPR022412">
    <property type="entry name" value="Quinolinate_PRibosylTrfase_N"/>
</dbReference>
<dbReference type="AlphaFoldDB" id="A0A917G8Q9"/>
<evidence type="ECO:0000256" key="6">
    <source>
        <dbReference type="ARBA" id="ARBA00022642"/>
    </source>
</evidence>
<comment type="similarity">
    <text evidence="3 12">Belongs to the NadC/ModD family.</text>
</comment>
<dbReference type="Pfam" id="PF01729">
    <property type="entry name" value="QRPTase_C"/>
    <property type="match status" value="1"/>
</dbReference>
<dbReference type="PANTHER" id="PTHR32179">
    <property type="entry name" value="NICOTINATE-NUCLEOTIDE PYROPHOSPHORYLASE [CARBOXYLATING]"/>
    <property type="match status" value="1"/>
</dbReference>
<evidence type="ECO:0000256" key="7">
    <source>
        <dbReference type="ARBA" id="ARBA00022676"/>
    </source>
</evidence>
<dbReference type="CDD" id="cd01572">
    <property type="entry name" value="QPRTase"/>
    <property type="match status" value="1"/>
</dbReference>
<accession>A0A917G8Q9</accession>
<reference evidence="15" key="2">
    <citation type="submission" date="2020-09" db="EMBL/GenBank/DDBJ databases">
        <authorList>
            <person name="Sun Q."/>
            <person name="Zhou Y."/>
        </authorList>
    </citation>
    <scope>NUCLEOTIDE SEQUENCE</scope>
    <source>
        <strain evidence="15">CGMCC 1.15760</strain>
    </source>
</reference>
<name>A0A917G8Q9_9BACI</name>
<evidence type="ECO:0000256" key="2">
    <source>
        <dbReference type="ARBA" id="ARBA00004893"/>
    </source>
</evidence>
<dbReference type="GO" id="GO:0005737">
    <property type="term" value="C:cytoplasm"/>
    <property type="evidence" value="ECO:0007669"/>
    <property type="project" value="TreeGrafter"/>
</dbReference>
<dbReference type="NCBIfam" id="TIGR00078">
    <property type="entry name" value="nadC"/>
    <property type="match status" value="1"/>
</dbReference>
<feature type="domain" description="Quinolinate phosphoribosyl transferase C-terminal" evidence="13">
    <location>
        <begin position="109"/>
        <end position="272"/>
    </location>
</feature>
<dbReference type="Pfam" id="PF02749">
    <property type="entry name" value="QRPTase_N"/>
    <property type="match status" value="1"/>
</dbReference>
<evidence type="ECO:0000256" key="1">
    <source>
        <dbReference type="ARBA" id="ARBA00003237"/>
    </source>
</evidence>
<comment type="catalytic activity">
    <reaction evidence="10">
        <text>nicotinate beta-D-ribonucleotide + CO2 + diphosphate = quinolinate + 5-phospho-alpha-D-ribose 1-diphosphate + 2 H(+)</text>
        <dbReference type="Rhea" id="RHEA:12733"/>
        <dbReference type="ChEBI" id="CHEBI:15378"/>
        <dbReference type="ChEBI" id="CHEBI:16526"/>
        <dbReference type="ChEBI" id="CHEBI:29959"/>
        <dbReference type="ChEBI" id="CHEBI:33019"/>
        <dbReference type="ChEBI" id="CHEBI:57502"/>
        <dbReference type="ChEBI" id="CHEBI:58017"/>
        <dbReference type="EC" id="2.4.2.19"/>
    </reaction>
</comment>
<keyword evidence="6" id="KW-0662">Pyridine nucleotide biosynthesis</keyword>
<dbReference type="SUPFAM" id="SSF51690">
    <property type="entry name" value="Nicotinate/Quinolinate PRTase C-terminal domain-like"/>
    <property type="match status" value="1"/>
</dbReference>
<keyword evidence="7 12" id="KW-0328">Glycosyltransferase</keyword>
<organism evidence="15 16">
    <name type="scientific">Lysinibacillus alkalisoli</name>
    <dbReference type="NCBI Taxonomy" id="1911548"/>
    <lineage>
        <taxon>Bacteria</taxon>
        <taxon>Bacillati</taxon>
        <taxon>Bacillota</taxon>
        <taxon>Bacilli</taxon>
        <taxon>Bacillales</taxon>
        <taxon>Bacillaceae</taxon>
        <taxon>Lysinibacillus</taxon>
    </lineage>
</organism>
<dbReference type="GO" id="GO:0009435">
    <property type="term" value="P:NAD+ biosynthetic process"/>
    <property type="evidence" value="ECO:0007669"/>
    <property type="project" value="InterPro"/>
</dbReference>
<dbReference type="InterPro" id="IPR027277">
    <property type="entry name" value="NadC/ModD"/>
</dbReference>
<protein>
    <recommendedName>
        <fullName evidence="11">Probable nicotinate-nucleotide pyrophosphorylase [carboxylating]</fullName>
        <ecNumber evidence="5">2.4.2.19</ecNumber>
    </recommendedName>
    <alternativeName>
        <fullName evidence="9">Quinolinate phosphoribosyltransferase [decarboxylating]</fullName>
    </alternativeName>
</protein>
<dbReference type="InterPro" id="IPR036068">
    <property type="entry name" value="Nicotinate_pribotase-like_C"/>
</dbReference>
<dbReference type="InterPro" id="IPR004393">
    <property type="entry name" value="NadC"/>
</dbReference>
<evidence type="ECO:0000256" key="9">
    <source>
        <dbReference type="ARBA" id="ARBA00033102"/>
    </source>
</evidence>
<evidence type="ECO:0000256" key="12">
    <source>
        <dbReference type="PIRNR" id="PIRNR006250"/>
    </source>
</evidence>
<dbReference type="EMBL" id="BMJT01000009">
    <property type="protein sequence ID" value="GGG29647.1"/>
    <property type="molecule type" value="Genomic_DNA"/>
</dbReference>
<dbReference type="InterPro" id="IPR002638">
    <property type="entry name" value="Quinolinate_PRibosylTrfase_C"/>
</dbReference>
<dbReference type="PANTHER" id="PTHR32179:SF3">
    <property type="entry name" value="NICOTINATE-NUCLEOTIDE PYROPHOSPHORYLASE [CARBOXYLATING]"/>
    <property type="match status" value="1"/>
</dbReference>
<dbReference type="GO" id="GO:0034213">
    <property type="term" value="P:quinolinate catabolic process"/>
    <property type="evidence" value="ECO:0007669"/>
    <property type="project" value="TreeGrafter"/>
</dbReference>
<comment type="caution">
    <text evidence="15">The sequence shown here is derived from an EMBL/GenBank/DDBJ whole genome shotgun (WGS) entry which is preliminary data.</text>
</comment>
<evidence type="ECO:0000256" key="8">
    <source>
        <dbReference type="ARBA" id="ARBA00022679"/>
    </source>
</evidence>
<dbReference type="Gene3D" id="3.90.1170.20">
    <property type="entry name" value="Quinolinate phosphoribosyl transferase, N-terminal domain"/>
    <property type="match status" value="1"/>
</dbReference>
<dbReference type="GO" id="GO:0004514">
    <property type="term" value="F:nicotinate-nucleotide diphosphorylase (carboxylating) activity"/>
    <property type="evidence" value="ECO:0007669"/>
    <property type="project" value="UniProtKB-EC"/>
</dbReference>
<dbReference type="FunFam" id="3.20.20.70:FF:000030">
    <property type="entry name" value="Nicotinate-nucleotide pyrophosphorylase, carboxylating"/>
    <property type="match status" value="1"/>
</dbReference>
<evidence type="ECO:0000313" key="15">
    <source>
        <dbReference type="EMBL" id="GGG29647.1"/>
    </source>
</evidence>
<dbReference type="EC" id="2.4.2.19" evidence="5"/>
<dbReference type="Proteomes" id="UP000616608">
    <property type="component" value="Unassembled WGS sequence"/>
</dbReference>
<evidence type="ECO:0000256" key="3">
    <source>
        <dbReference type="ARBA" id="ARBA00009400"/>
    </source>
</evidence>
<comment type="function">
    <text evidence="1">Involved in the catabolism of quinolinic acid (QA).</text>
</comment>
<evidence type="ECO:0000259" key="13">
    <source>
        <dbReference type="Pfam" id="PF01729"/>
    </source>
</evidence>